<dbReference type="InterPro" id="IPR051678">
    <property type="entry name" value="AGP_Transferase"/>
</dbReference>
<sequence>MTSTAACAVDAGVRMPIPPGVDAVPGASLASDGEDLHVWFSGVSAEGHRRLHHAVSADSGATWSPPNTVVGLEPLAGQGLSLSVLRRRDGWWMWYVIHGSRGRRVFVAGSDDGLVWQRLGVALDLGEPGSADADGVDCPAVVGTSGGSLVMAYGACSSRSVAAAVSRDGVTWRKLGPILHRRLTGPDSRCIWYPVWLPTRPDTADLLYAGQDDRGRWSILTTGRVDLAALASRPSPLPLATAVDAAITHIRSAVTADYLVEPDYHRPALVYRSPDGRVEQLRPSTSPVFAVRDGHGHPAGVVKLGRDRASAEREFSGLQTLARFYPVPAATLHYRQGRAALVMEHLDGVPLAGLAATDPDRFETVLGDIADHLATAAQNTLMPACDLDGPPDHTEETPVVLAAWAAELVARLRPWARHRITIDGDPLDATLADLFDLTHHKLRQPPLWVVHASGDLHLNNVLVARDGRRWWLIDYEYAGLHDLEYLLAKLITSCVKHTGLLTAHAATTHDHLHLTTRLAHPLARRVLSMAWLLDRLAGFPVDRERLAAHLLPLLYFRFTPENDADPPAFGLAALVLSADAILHRS</sequence>
<dbReference type="CDD" id="cd15482">
    <property type="entry name" value="Sialidase_non-viral"/>
    <property type="match status" value="1"/>
</dbReference>
<organism evidence="2 3">
    <name type="scientific">Micromonospora craniellae</name>
    <dbReference type="NCBI Taxonomy" id="2294034"/>
    <lineage>
        <taxon>Bacteria</taxon>
        <taxon>Bacillati</taxon>
        <taxon>Actinomycetota</taxon>
        <taxon>Actinomycetes</taxon>
        <taxon>Micromonosporales</taxon>
        <taxon>Micromonosporaceae</taxon>
        <taxon>Micromonospora</taxon>
    </lineage>
</organism>
<name>A0A372FQQ7_9ACTN</name>
<dbReference type="Pfam" id="PF01636">
    <property type="entry name" value="APH"/>
    <property type="match status" value="1"/>
</dbReference>
<evidence type="ECO:0000313" key="3">
    <source>
        <dbReference type="Proteomes" id="UP000262621"/>
    </source>
</evidence>
<dbReference type="EMBL" id="QVFU01000086">
    <property type="protein sequence ID" value="RFS41019.1"/>
    <property type="molecule type" value="Genomic_DNA"/>
</dbReference>
<dbReference type="Gene3D" id="2.115.10.20">
    <property type="entry name" value="Glycosyl hydrolase domain, family 43"/>
    <property type="match status" value="1"/>
</dbReference>
<feature type="domain" description="Aminoglycoside phosphotransferase" evidence="1">
    <location>
        <begin position="286"/>
        <end position="493"/>
    </location>
</feature>
<dbReference type="SUPFAM" id="SSF50939">
    <property type="entry name" value="Sialidases"/>
    <property type="match status" value="1"/>
</dbReference>
<gene>
    <name evidence="2" type="ORF">D0Q02_29725</name>
</gene>
<dbReference type="SUPFAM" id="SSF56112">
    <property type="entry name" value="Protein kinase-like (PK-like)"/>
    <property type="match status" value="1"/>
</dbReference>
<accession>A0A372FQQ7</accession>
<dbReference type="InterPro" id="IPR002575">
    <property type="entry name" value="Aminoglycoside_PTrfase"/>
</dbReference>
<reference evidence="2 3" key="1">
    <citation type="submission" date="2018-08" db="EMBL/GenBank/DDBJ databases">
        <title>Verrucosispora craniellae sp. nov., isolated from a marine sponge in the South China Sea.</title>
        <authorList>
            <person name="Li L."/>
            <person name="Lin H.W."/>
        </authorList>
    </citation>
    <scope>NUCLEOTIDE SEQUENCE [LARGE SCALE GENOMIC DNA]</scope>
    <source>
        <strain evidence="2 3">LHW63014</strain>
    </source>
</reference>
<evidence type="ECO:0000259" key="1">
    <source>
        <dbReference type="Pfam" id="PF01636"/>
    </source>
</evidence>
<keyword evidence="3" id="KW-1185">Reference proteome</keyword>
<proteinExistence type="predicted"/>
<evidence type="ECO:0000313" key="2">
    <source>
        <dbReference type="EMBL" id="RFS41019.1"/>
    </source>
</evidence>
<dbReference type="InterPro" id="IPR023296">
    <property type="entry name" value="Glyco_hydro_beta-prop_sf"/>
</dbReference>
<comment type="caution">
    <text evidence="2">The sequence shown here is derived from an EMBL/GenBank/DDBJ whole genome shotgun (WGS) entry which is preliminary data.</text>
</comment>
<dbReference type="AlphaFoldDB" id="A0A372FQQ7"/>
<dbReference type="Proteomes" id="UP000262621">
    <property type="component" value="Unassembled WGS sequence"/>
</dbReference>
<dbReference type="Gene3D" id="3.90.1200.10">
    <property type="match status" value="1"/>
</dbReference>
<dbReference type="InterPro" id="IPR036278">
    <property type="entry name" value="Sialidase_sf"/>
</dbReference>
<dbReference type="PANTHER" id="PTHR21310">
    <property type="entry name" value="AMINOGLYCOSIDE PHOSPHOTRANSFERASE-RELATED-RELATED"/>
    <property type="match status" value="1"/>
</dbReference>
<dbReference type="InterPro" id="IPR011009">
    <property type="entry name" value="Kinase-like_dom_sf"/>
</dbReference>
<protein>
    <recommendedName>
        <fullName evidence="1">Aminoglycoside phosphotransferase domain-containing protein</fullName>
    </recommendedName>
</protein>